<feature type="region of interest" description="Disordered" evidence="8">
    <location>
        <begin position="1"/>
        <end position="34"/>
    </location>
</feature>
<keyword evidence="4" id="KW-0547">Nucleotide-binding</keyword>
<dbReference type="Gene3D" id="3.40.50.300">
    <property type="entry name" value="P-loop containing nucleotide triphosphate hydrolases"/>
    <property type="match status" value="1"/>
</dbReference>
<evidence type="ECO:0000256" key="2">
    <source>
        <dbReference type="ARBA" id="ARBA00022448"/>
    </source>
</evidence>
<dbReference type="GO" id="GO:0015421">
    <property type="term" value="F:ABC-type oligopeptide transporter activity"/>
    <property type="evidence" value="ECO:0007669"/>
    <property type="project" value="TreeGrafter"/>
</dbReference>
<gene>
    <name evidence="12" type="ORF">CYCCA115_LOCUS118</name>
</gene>
<feature type="compositionally biased region" description="Polar residues" evidence="8">
    <location>
        <begin position="1"/>
        <end position="12"/>
    </location>
</feature>
<dbReference type="EMBL" id="CAKOGP040000001">
    <property type="protein sequence ID" value="CAJ1893286.1"/>
    <property type="molecule type" value="Genomic_DNA"/>
</dbReference>
<comment type="caution">
    <text evidence="12">The sequence shown here is derived from an EMBL/GenBank/DDBJ whole genome shotgun (WGS) entry which is preliminary data.</text>
</comment>
<evidence type="ECO:0000259" key="11">
    <source>
        <dbReference type="PROSITE" id="PS50929"/>
    </source>
</evidence>
<dbReference type="PANTHER" id="PTHR43394">
    <property type="entry name" value="ATP-DEPENDENT PERMEASE MDL1, MITOCHONDRIAL"/>
    <property type="match status" value="1"/>
</dbReference>
<evidence type="ECO:0008006" key="14">
    <source>
        <dbReference type="Google" id="ProtNLM"/>
    </source>
</evidence>
<keyword evidence="13" id="KW-1185">Reference proteome</keyword>
<dbReference type="InterPro" id="IPR003593">
    <property type="entry name" value="AAA+_ATPase"/>
</dbReference>
<evidence type="ECO:0000256" key="8">
    <source>
        <dbReference type="SAM" id="MobiDB-lite"/>
    </source>
</evidence>
<dbReference type="GO" id="GO:0005743">
    <property type="term" value="C:mitochondrial inner membrane"/>
    <property type="evidence" value="ECO:0007669"/>
    <property type="project" value="TreeGrafter"/>
</dbReference>
<dbReference type="AlphaFoldDB" id="A0AAD2FF04"/>
<dbReference type="InterPro" id="IPR017871">
    <property type="entry name" value="ABC_transporter-like_CS"/>
</dbReference>
<keyword evidence="5" id="KW-0067">ATP-binding</keyword>
<dbReference type="PROSITE" id="PS00211">
    <property type="entry name" value="ABC_TRANSPORTER_1"/>
    <property type="match status" value="1"/>
</dbReference>
<feature type="transmembrane region" description="Helical" evidence="9">
    <location>
        <begin position="57"/>
        <end position="76"/>
    </location>
</feature>
<feature type="domain" description="ABC transmembrane type-1" evidence="11">
    <location>
        <begin position="60"/>
        <end position="347"/>
    </location>
</feature>
<keyword evidence="3 9" id="KW-0812">Transmembrane</keyword>
<sequence>MLRSSSTAPSTKQKYERVDNTNDDEEEEPSKKKPIINKAQNMETMSRLLKMAQPERYLMIMSAVTMTFSSAVSLAVPKFSGRIIDISIHQKDEQDDDDPSAFRLLMILLGIMTISGVAGFFRILWQAQAGHRMVARLRRKLYVGILSQDAEYFDSMKQGDIISRLSSDADLVQSAVTDQVLGLLRNMVMSIGAVAMLFHTSISLALISVAILPPIAICARFVGRRMRDRQKRVRELHASATSLAEQALTCIRTVQQFVAESHEAQQYHQAVNEAHAEGINNAKLRALFGSTMQLILNLAVLCVLGYGGVQVQKGELTPGDLAGFVMYSVMMGAAVSGISSQYIDLMKAVAAASRVFEIIDREPAIPSPNLDIVENETLENILPTTGNKDGIIVKQDGIEMMERGDLSKSHGQPKRDMVPMSVDFKDVSFAYPTRKESLILKGLNLSISPGQVVALVGGSGAGKSTITSLLTRLYDPQDGSVTIGGQSLTEMEPQEIRQKVGIVVQEPLLFPTTIEDNIRYGSPHATNEEVREAARLAYVLEFADKFPDGLQTLVGPRGTQLSGGQKQRVAVARCILKNPPIVVFDEATSALDAVSEAEVQKAIDIACQGRTVILVAHRLSTIRNAGSIAVLRDGEVAEMGSFDTLMKTDGAFRQLMEKQLVQ</sequence>
<accession>A0AAD2FF04</accession>
<feature type="transmembrane region" description="Helical" evidence="9">
    <location>
        <begin position="204"/>
        <end position="222"/>
    </location>
</feature>
<dbReference type="FunFam" id="1.20.1560.10:FF:000215">
    <property type="entry name" value="ABC transporter B family member 4"/>
    <property type="match status" value="1"/>
</dbReference>
<keyword evidence="6 9" id="KW-1133">Transmembrane helix</keyword>
<dbReference type="InterPro" id="IPR027417">
    <property type="entry name" value="P-loop_NTPase"/>
</dbReference>
<dbReference type="InterPro" id="IPR036640">
    <property type="entry name" value="ABC1_TM_sf"/>
</dbReference>
<evidence type="ECO:0000256" key="4">
    <source>
        <dbReference type="ARBA" id="ARBA00022741"/>
    </source>
</evidence>
<feature type="transmembrane region" description="Helical" evidence="9">
    <location>
        <begin position="101"/>
        <end position="125"/>
    </location>
</feature>
<keyword evidence="2" id="KW-0813">Transport</keyword>
<dbReference type="InterPro" id="IPR011527">
    <property type="entry name" value="ABC1_TM_dom"/>
</dbReference>
<protein>
    <recommendedName>
        <fullName evidence="14">ATP-dependent transporter ycf16</fullName>
    </recommendedName>
</protein>
<evidence type="ECO:0000313" key="13">
    <source>
        <dbReference type="Proteomes" id="UP001295423"/>
    </source>
</evidence>
<dbReference type="FunFam" id="3.40.50.300:FF:000218">
    <property type="entry name" value="Multidrug ABC transporter ATP-binding protein"/>
    <property type="match status" value="1"/>
</dbReference>
<evidence type="ECO:0000256" key="7">
    <source>
        <dbReference type="ARBA" id="ARBA00023136"/>
    </source>
</evidence>
<evidence type="ECO:0000256" key="1">
    <source>
        <dbReference type="ARBA" id="ARBA00004141"/>
    </source>
</evidence>
<dbReference type="SMART" id="SM00382">
    <property type="entry name" value="AAA"/>
    <property type="match status" value="1"/>
</dbReference>
<feature type="transmembrane region" description="Helical" evidence="9">
    <location>
        <begin position="321"/>
        <end position="338"/>
    </location>
</feature>
<organism evidence="12 13">
    <name type="scientific">Cylindrotheca closterium</name>
    <dbReference type="NCBI Taxonomy" id="2856"/>
    <lineage>
        <taxon>Eukaryota</taxon>
        <taxon>Sar</taxon>
        <taxon>Stramenopiles</taxon>
        <taxon>Ochrophyta</taxon>
        <taxon>Bacillariophyta</taxon>
        <taxon>Bacillariophyceae</taxon>
        <taxon>Bacillariophycidae</taxon>
        <taxon>Bacillariales</taxon>
        <taxon>Bacillariaceae</taxon>
        <taxon>Cylindrotheca</taxon>
    </lineage>
</organism>
<evidence type="ECO:0000313" key="12">
    <source>
        <dbReference type="EMBL" id="CAJ1893286.1"/>
    </source>
</evidence>
<dbReference type="InterPro" id="IPR003439">
    <property type="entry name" value="ABC_transporter-like_ATP-bd"/>
</dbReference>
<dbReference type="GO" id="GO:0016887">
    <property type="term" value="F:ATP hydrolysis activity"/>
    <property type="evidence" value="ECO:0007669"/>
    <property type="project" value="InterPro"/>
</dbReference>
<evidence type="ECO:0000256" key="3">
    <source>
        <dbReference type="ARBA" id="ARBA00022692"/>
    </source>
</evidence>
<evidence type="ECO:0000256" key="5">
    <source>
        <dbReference type="ARBA" id="ARBA00022840"/>
    </source>
</evidence>
<dbReference type="SUPFAM" id="SSF90123">
    <property type="entry name" value="ABC transporter transmembrane region"/>
    <property type="match status" value="1"/>
</dbReference>
<dbReference type="GO" id="GO:0090374">
    <property type="term" value="P:oligopeptide export from mitochondrion"/>
    <property type="evidence" value="ECO:0007669"/>
    <property type="project" value="TreeGrafter"/>
</dbReference>
<dbReference type="SUPFAM" id="SSF52540">
    <property type="entry name" value="P-loop containing nucleoside triphosphate hydrolases"/>
    <property type="match status" value="1"/>
</dbReference>
<feature type="transmembrane region" description="Helical" evidence="9">
    <location>
        <begin position="180"/>
        <end position="198"/>
    </location>
</feature>
<dbReference type="PROSITE" id="PS50893">
    <property type="entry name" value="ABC_TRANSPORTER_2"/>
    <property type="match status" value="1"/>
</dbReference>
<dbReference type="Pfam" id="PF00664">
    <property type="entry name" value="ABC_membrane"/>
    <property type="match status" value="1"/>
</dbReference>
<dbReference type="Pfam" id="PF00005">
    <property type="entry name" value="ABC_tran"/>
    <property type="match status" value="1"/>
</dbReference>
<dbReference type="PROSITE" id="PS50929">
    <property type="entry name" value="ABC_TM1F"/>
    <property type="match status" value="1"/>
</dbReference>
<feature type="transmembrane region" description="Helical" evidence="9">
    <location>
        <begin position="286"/>
        <end position="309"/>
    </location>
</feature>
<feature type="domain" description="ABC transporter" evidence="10">
    <location>
        <begin position="422"/>
        <end position="658"/>
    </location>
</feature>
<dbReference type="Gene3D" id="1.20.1560.10">
    <property type="entry name" value="ABC transporter type 1, transmembrane domain"/>
    <property type="match status" value="2"/>
</dbReference>
<evidence type="ECO:0000256" key="9">
    <source>
        <dbReference type="SAM" id="Phobius"/>
    </source>
</evidence>
<dbReference type="InterPro" id="IPR039421">
    <property type="entry name" value="Type_1_exporter"/>
</dbReference>
<keyword evidence="7 9" id="KW-0472">Membrane</keyword>
<dbReference type="PANTHER" id="PTHR43394:SF1">
    <property type="entry name" value="ATP-BINDING CASSETTE SUB-FAMILY B MEMBER 10, MITOCHONDRIAL"/>
    <property type="match status" value="1"/>
</dbReference>
<name>A0AAD2FF04_9STRA</name>
<dbReference type="Proteomes" id="UP001295423">
    <property type="component" value="Unassembled WGS sequence"/>
</dbReference>
<comment type="subcellular location">
    <subcellularLocation>
        <location evidence="1">Membrane</location>
        <topology evidence="1">Multi-pass membrane protein</topology>
    </subcellularLocation>
</comment>
<evidence type="ECO:0000259" key="10">
    <source>
        <dbReference type="PROSITE" id="PS50893"/>
    </source>
</evidence>
<dbReference type="GO" id="GO:0005524">
    <property type="term" value="F:ATP binding"/>
    <property type="evidence" value="ECO:0007669"/>
    <property type="project" value="UniProtKB-KW"/>
</dbReference>
<reference evidence="12" key="1">
    <citation type="submission" date="2023-08" db="EMBL/GenBank/DDBJ databases">
        <authorList>
            <person name="Audoor S."/>
            <person name="Bilcke G."/>
        </authorList>
    </citation>
    <scope>NUCLEOTIDE SEQUENCE</scope>
</reference>
<evidence type="ECO:0000256" key="6">
    <source>
        <dbReference type="ARBA" id="ARBA00022989"/>
    </source>
</evidence>
<proteinExistence type="predicted"/>